<proteinExistence type="predicted"/>
<accession>A0A0C2BP33</accession>
<feature type="transmembrane region" description="Helical" evidence="1">
    <location>
        <begin position="49"/>
        <end position="65"/>
    </location>
</feature>
<evidence type="ECO:0000313" key="3">
    <source>
        <dbReference type="Proteomes" id="UP000031572"/>
    </source>
</evidence>
<keyword evidence="3" id="KW-1185">Reference proteome</keyword>
<comment type="caution">
    <text evidence="2">The sequence shown here is derived from an EMBL/GenBank/DDBJ whole genome shotgun (WGS) entry which is preliminary data.</text>
</comment>
<keyword evidence="1" id="KW-0812">Transmembrane</keyword>
<evidence type="ECO:0000313" key="2">
    <source>
        <dbReference type="EMBL" id="KIF81804.1"/>
    </source>
</evidence>
<keyword evidence="1" id="KW-0472">Membrane</keyword>
<evidence type="ECO:0000256" key="1">
    <source>
        <dbReference type="SAM" id="Phobius"/>
    </source>
</evidence>
<sequence length="79" mass="9193">MQDPTPLARSRHDRRMKREKLDQLRKQFMAGIWIGAGLLVFGVFERVPVFWVLGLILLGVSAFRLNRISRVQPQDDEES</sequence>
<dbReference type="EMBL" id="JWJG01000028">
    <property type="protein sequence ID" value="KIF81804.1"/>
    <property type="molecule type" value="Genomic_DNA"/>
</dbReference>
<protein>
    <submittedName>
        <fullName evidence="2">Uncharacterized protein</fullName>
    </submittedName>
</protein>
<reference evidence="2 3" key="1">
    <citation type="submission" date="2014-12" db="EMBL/GenBank/DDBJ databases">
        <title>Denitrispirillum autotrophicum gen. nov., sp. nov., Denitrifying, Facultatively Autotrophic Bacteria Isolated from Rice Paddy Soil.</title>
        <authorList>
            <person name="Ishii S."/>
            <person name="Ashida N."/>
            <person name="Ohno H."/>
            <person name="Otsuka S."/>
            <person name="Yokota A."/>
            <person name="Senoo K."/>
        </authorList>
    </citation>
    <scope>NUCLEOTIDE SEQUENCE [LARGE SCALE GENOMIC DNA]</scope>
    <source>
        <strain evidence="2 3">TSA66</strain>
    </source>
</reference>
<feature type="transmembrane region" description="Helical" evidence="1">
    <location>
        <begin position="24"/>
        <end position="43"/>
    </location>
</feature>
<dbReference type="Proteomes" id="UP000031572">
    <property type="component" value="Unassembled WGS sequence"/>
</dbReference>
<keyword evidence="1" id="KW-1133">Transmembrane helix</keyword>
<dbReference type="AlphaFoldDB" id="A0A0C2BP33"/>
<name>A0A0C2BP33_9BURK</name>
<gene>
    <name evidence="2" type="ORF">TSA66_14985</name>
</gene>
<organism evidence="2 3">
    <name type="scientific">Noviherbaspirillum autotrophicum</name>
    <dbReference type="NCBI Taxonomy" id="709839"/>
    <lineage>
        <taxon>Bacteria</taxon>
        <taxon>Pseudomonadati</taxon>
        <taxon>Pseudomonadota</taxon>
        <taxon>Betaproteobacteria</taxon>
        <taxon>Burkholderiales</taxon>
        <taxon>Oxalobacteraceae</taxon>
        <taxon>Noviherbaspirillum</taxon>
    </lineage>
</organism>